<name>A0A0N4Z3Z9_PARTI</name>
<feature type="domain" description="Reverse transcriptase" evidence="1">
    <location>
        <begin position="508"/>
        <end position="773"/>
    </location>
</feature>
<dbReference type="WBParaSite" id="PTRK_0000171600.1">
    <property type="protein sequence ID" value="PTRK_0000171600.1"/>
    <property type="gene ID" value="PTRK_0000171600"/>
</dbReference>
<proteinExistence type="predicted"/>
<dbReference type="PROSITE" id="PS50878">
    <property type="entry name" value="RT_POL"/>
    <property type="match status" value="1"/>
</dbReference>
<evidence type="ECO:0000313" key="2">
    <source>
        <dbReference type="Proteomes" id="UP000038045"/>
    </source>
</evidence>
<dbReference type="Proteomes" id="UP000038045">
    <property type="component" value="Unplaced"/>
</dbReference>
<evidence type="ECO:0000313" key="3">
    <source>
        <dbReference type="WBParaSite" id="PTRK_0000171600.1"/>
    </source>
</evidence>
<organism evidence="2 3">
    <name type="scientific">Parastrongyloides trichosuri</name>
    <name type="common">Possum-specific nematode worm</name>
    <dbReference type="NCBI Taxonomy" id="131310"/>
    <lineage>
        <taxon>Eukaryota</taxon>
        <taxon>Metazoa</taxon>
        <taxon>Ecdysozoa</taxon>
        <taxon>Nematoda</taxon>
        <taxon>Chromadorea</taxon>
        <taxon>Rhabditida</taxon>
        <taxon>Tylenchina</taxon>
        <taxon>Panagrolaimomorpha</taxon>
        <taxon>Strongyloidoidea</taxon>
        <taxon>Strongyloididae</taxon>
        <taxon>Parastrongyloides</taxon>
    </lineage>
</organism>
<keyword evidence="2" id="KW-1185">Reference proteome</keyword>
<dbReference type="PANTHER" id="PTHR35450:SF2">
    <property type="entry name" value="REVERSE TRANSCRIPTASE DOMAIN-CONTAINING PROTEIN"/>
    <property type="match status" value="1"/>
</dbReference>
<dbReference type="AlphaFoldDB" id="A0A0N4Z3Z9"/>
<protein>
    <submittedName>
        <fullName evidence="3">Reverse transcriptase domain-containing protein</fullName>
    </submittedName>
</protein>
<evidence type="ECO:0000259" key="1">
    <source>
        <dbReference type="PROSITE" id="PS50878"/>
    </source>
</evidence>
<dbReference type="Pfam" id="PF00078">
    <property type="entry name" value="RVT_1"/>
    <property type="match status" value="1"/>
</dbReference>
<dbReference type="InterPro" id="IPR000477">
    <property type="entry name" value="RT_dom"/>
</dbReference>
<dbReference type="PANTHER" id="PTHR35450">
    <property type="entry name" value="REVERSE TRANSCRIPTASE DOMAIN-CONTAINING PROTEIN"/>
    <property type="match status" value="1"/>
</dbReference>
<sequence length="1251" mass="148262">MNQDLGRPKFKKRPVRNWQKKNLGKPMMEPLVSRRNNVDNVATSFTKQIFLMTREKESNLNKPSNIKNNKHINEDKTTINDFYRKNNRRWTKWTKDEYELLRDFSKICPQINGRFQYKAVAKEFNDLMKHMNGRTASVVQSEINAIATGINRHIPAYTRILEFPKRENDSVTEIVTNISNTKKIVKETRQRIKKRKQINKVPSFICNMKESVENRLEKFYKMNPKRMCHRFELRKYTPMEEIDNKLSIKLYPIISKMDNKLEEREWFKLQKDAKRWFRSALFTMKSYCFQKIDQDGFKINAMIKAKMYERRVIRLRKRIKKAYGLEYSNKKDKVYSKFFDEEKAFLRSYCAKNHYNNKKQLLLEMNKKVSKAKNDKETTIKSSQAAKIRFLFNKRPSQEVSFCFEANEKNDNLVDIKTENIQNYYKSLYSKPEKKPTFLFNQYLEHMKKDDKEKKYEQLKWSFDYEIFNKVVSKAKNFKTCGWDNIHTIVFKKLIIGKLYIEKFIRGIMNGNIPLLKTDVTTKGFMIYKNKGDKNLTENYRLICYSNNDYKLLRDFLYRYLNENINNWIAKEQRTVHENKVSTLDCLIMDGTITQELKLSEYTDKYATYIDLSNVFDKIDTELLIKLLRSTRLPEEVINVIIKCQKLQRIMIQNVKGECSIPLQRGCEQQDVLSPLLFQLIFSAASFVLNETSSLQNNHIVFMYNLKWFSVNKQEQENMTNKLLEICNELSMEVNKDKCAVVDLSSQEHFSSNAESLNFSILNNYYKYLGILQDKDGPSSIVTSLQTITKKCLIKVKEILKSPLNTSQVIKCINSNVMPALSYILLECHGVYDIEKILNNAEKIDQLIRTLMTKGHNEEFPMNYLRNFDSCKSRLYLKPKAFGLGLKEVRMEVLKNIGIAGCHLLWNSPLRNNLKNQIGLKKQNKKNLFSLFIDYLTLMGLKLESNNSNEYILNGKKFENEKKMKLFLNKKLEKMNEKENFKKWSLKMNYAKNVVNNEISMPWLVRNPLCQQKTREMFQLQQEDYPGLTHTKKQPNQKCLYCNMFDTCRHITSQCQSNEMLELFKRRHNKVLLSLFNEIRKAYKLKPLNRKEALDVSNWSLNENAKVYFDKPWHFKDLHHFIPDLVLELENKVYVMELGITSITNYKRVRDYKIAKYCINSSEEINELNYNSITKGKNLVDEMKFYFKKEIVFIPIILCSYGEIINDLKNILTKINFMDPKVLARNLSISTVLETLTIAETYIARRCTNNH</sequence>
<accession>A0A0N4Z3Z9</accession>
<reference evidence="3" key="1">
    <citation type="submission" date="2017-02" db="UniProtKB">
        <authorList>
            <consortium name="WormBaseParasite"/>
        </authorList>
    </citation>
    <scope>IDENTIFICATION</scope>
</reference>